<name>A0A401G6R1_9APHY</name>
<dbReference type="PROSITE" id="PS51375">
    <property type="entry name" value="PPR"/>
    <property type="match status" value="4"/>
</dbReference>
<dbReference type="InterPro" id="IPR011990">
    <property type="entry name" value="TPR-like_helical_dom_sf"/>
</dbReference>
<feature type="repeat" description="PPR" evidence="1">
    <location>
        <begin position="393"/>
        <end position="427"/>
    </location>
</feature>
<feature type="repeat" description="PPR" evidence="1">
    <location>
        <begin position="713"/>
        <end position="747"/>
    </location>
</feature>
<comment type="caution">
    <text evidence="3">The sequence shown here is derived from an EMBL/GenBank/DDBJ whole genome shotgun (WGS) entry which is preliminary data.</text>
</comment>
<dbReference type="OrthoDB" id="185373at2759"/>
<accession>A0A401G6R1</accession>
<dbReference type="InterPro" id="IPR002885">
    <property type="entry name" value="PPR_rpt"/>
</dbReference>
<feature type="region of interest" description="Disordered" evidence="2">
    <location>
        <begin position="352"/>
        <end position="381"/>
    </location>
</feature>
<dbReference type="RefSeq" id="XP_027608761.1">
    <property type="nucleotide sequence ID" value="XM_027752960.1"/>
</dbReference>
<dbReference type="AlphaFoldDB" id="A0A401G6R1"/>
<feature type="compositionally biased region" description="Polar residues" evidence="2">
    <location>
        <begin position="65"/>
        <end position="74"/>
    </location>
</feature>
<feature type="region of interest" description="Disordered" evidence="2">
    <location>
        <begin position="82"/>
        <end position="102"/>
    </location>
</feature>
<feature type="compositionally biased region" description="Basic and acidic residues" evidence="2">
    <location>
        <begin position="89"/>
        <end position="100"/>
    </location>
</feature>
<dbReference type="EMBL" id="BFAD01000001">
    <property type="protein sequence ID" value="GBE77848.1"/>
    <property type="molecule type" value="Genomic_DNA"/>
</dbReference>
<evidence type="ECO:0000313" key="4">
    <source>
        <dbReference type="Proteomes" id="UP000287166"/>
    </source>
</evidence>
<dbReference type="Pfam" id="PF13812">
    <property type="entry name" value="PPR_3"/>
    <property type="match status" value="1"/>
</dbReference>
<dbReference type="Pfam" id="PF01535">
    <property type="entry name" value="PPR"/>
    <property type="match status" value="1"/>
</dbReference>
<gene>
    <name evidence="3" type="ORF">SCP_0107300</name>
</gene>
<feature type="compositionally biased region" description="Low complexity" evidence="2">
    <location>
        <begin position="363"/>
        <end position="372"/>
    </location>
</feature>
<evidence type="ECO:0000313" key="3">
    <source>
        <dbReference type="EMBL" id="GBE77848.1"/>
    </source>
</evidence>
<dbReference type="InParanoid" id="A0A401G6R1"/>
<dbReference type="NCBIfam" id="TIGR00756">
    <property type="entry name" value="PPR"/>
    <property type="match status" value="3"/>
</dbReference>
<dbReference type="PANTHER" id="PTHR47939">
    <property type="entry name" value="MEMBRANE-ASSOCIATED SALT-INDUCIBLE PROTEIN-LIKE"/>
    <property type="match status" value="1"/>
</dbReference>
<keyword evidence="4" id="KW-1185">Reference proteome</keyword>
<organism evidence="3 4">
    <name type="scientific">Sparassis crispa</name>
    <dbReference type="NCBI Taxonomy" id="139825"/>
    <lineage>
        <taxon>Eukaryota</taxon>
        <taxon>Fungi</taxon>
        <taxon>Dikarya</taxon>
        <taxon>Basidiomycota</taxon>
        <taxon>Agaricomycotina</taxon>
        <taxon>Agaricomycetes</taxon>
        <taxon>Polyporales</taxon>
        <taxon>Sparassidaceae</taxon>
        <taxon>Sparassis</taxon>
    </lineage>
</organism>
<evidence type="ECO:0000256" key="2">
    <source>
        <dbReference type="SAM" id="MobiDB-lite"/>
    </source>
</evidence>
<evidence type="ECO:0008006" key="5">
    <source>
        <dbReference type="Google" id="ProtNLM"/>
    </source>
</evidence>
<feature type="region of interest" description="Disordered" evidence="2">
    <location>
        <begin position="58"/>
        <end position="77"/>
    </location>
</feature>
<dbReference type="GeneID" id="38774765"/>
<feature type="region of interest" description="Disordered" evidence="2">
    <location>
        <begin position="836"/>
        <end position="860"/>
    </location>
</feature>
<reference evidence="3 4" key="1">
    <citation type="journal article" date="2018" name="Sci. Rep.">
        <title>Genome sequence of the cauliflower mushroom Sparassis crispa (Hanabiratake) and its association with beneficial usage.</title>
        <authorList>
            <person name="Kiyama R."/>
            <person name="Furutani Y."/>
            <person name="Kawaguchi K."/>
            <person name="Nakanishi T."/>
        </authorList>
    </citation>
    <scope>NUCLEOTIDE SEQUENCE [LARGE SCALE GENOMIC DNA]</scope>
</reference>
<dbReference type="InterPro" id="IPR050667">
    <property type="entry name" value="PPR-containing_protein"/>
</dbReference>
<dbReference type="Proteomes" id="UP000287166">
    <property type="component" value="Unassembled WGS sequence"/>
</dbReference>
<protein>
    <recommendedName>
        <fullName evidence="5">Pentacotripeptide-repeat region of PRORP domain-containing protein</fullName>
    </recommendedName>
</protein>
<dbReference type="Gene3D" id="1.25.40.10">
    <property type="entry name" value="Tetratricopeptide repeat domain"/>
    <property type="match status" value="3"/>
</dbReference>
<sequence length="860" mass="96224">MRWGVGQGSRHLQQAVFILFATHRAFTPPSLFIVRHLRHSSVLPWPLAIAVRERRLQDTRPVRSPETTLLPSTPSEEEYRVEALSGDAHQPEAKSTEDASKPLSQEDFTSLIDALFSGGKIERVVLRKLRRTGGTVGLFEHLGDRERVRKLAVSMAKTKRPQRALQVLTLAHELGCELEQAVYEVVARQLAETGKWRHVQSLVSLGKRQTGSSTVRLLNWRARALVEKENFIALDSVLRRFKQEHLKANRRTYYILISGHVRNRDLSKARRYLTEMEEAGIPVDATTHALIVSVYRSLGPDPTVKARALEALHDVDDRLGTIIINSLIQVSLDSLDMPGAIQLLSLFNGRAGNHDHPPDDGEGTTQEGGNTTLVASTDTRSGKTIPVSGAVEDKVTFTMLLNHLARQGDLSRAMQVLKQMNALCISPDGSTAAALIRVFFAAGQGGTAVYIIADMCRKHQISRALFKKIGLVHHNAELPLNFSNISPTTEVFNALLEGVLKTRGLNGMHTVQHIMQSCGIRVDELTLEIYLSYLDKLDYARPREIIRTFRRLLSGGVRLTLRHLHVILRSVLRRERRLVRRRHRDDSVTSNRVEALAASGRFSEVAKSLDPTAGIKLPLASSYHALARPLLHSLKTRGVRSDRATFALRIRHDAVVKGDMEMAKQSFQQMVHRGMYPNEYHFAALIEGYAEAGDLRSAAEIVKTAAASGITPNVTMYTILITGYARQRNPTQALHAFHDMVATGINPDVVSIVTLTRAFYIVRALRDARRVLIQLWPAVAPFPEELQKASLKHLLETFQSLTPSNGDVPERLSKQKQRILRWKMQRLASIWRGPTVHKKRGTEQSRPHHVSGRAINSKVI</sequence>
<evidence type="ECO:0000256" key="1">
    <source>
        <dbReference type="PROSITE-ProRule" id="PRU00708"/>
    </source>
</evidence>
<dbReference type="Pfam" id="PF13041">
    <property type="entry name" value="PPR_2"/>
    <property type="match status" value="1"/>
</dbReference>
<dbReference type="PANTHER" id="PTHR47939:SF5">
    <property type="entry name" value="PENTACOTRIPEPTIDE-REPEAT REGION OF PRORP DOMAIN-CONTAINING PROTEIN"/>
    <property type="match status" value="1"/>
</dbReference>
<feature type="repeat" description="PPR" evidence="1">
    <location>
        <begin position="678"/>
        <end position="712"/>
    </location>
</feature>
<dbReference type="STRING" id="139825.A0A401G6R1"/>
<feature type="repeat" description="PPR" evidence="1">
    <location>
        <begin position="249"/>
        <end position="283"/>
    </location>
</feature>
<proteinExistence type="predicted"/>